<name>A0A1M5CHA2_9BACI</name>
<dbReference type="PANTHER" id="PTHR42852">
    <property type="entry name" value="THIOL:DISULFIDE INTERCHANGE PROTEIN DSBE"/>
    <property type="match status" value="1"/>
</dbReference>
<dbReference type="InterPro" id="IPR017937">
    <property type="entry name" value="Thioredoxin_CS"/>
</dbReference>
<keyword evidence="1" id="KW-1015">Disulfide bond</keyword>
<dbReference type="Pfam" id="PF00578">
    <property type="entry name" value="AhpC-TSA"/>
    <property type="match status" value="1"/>
</dbReference>
<gene>
    <name evidence="4" type="ORF">SAMN05216225_1001245</name>
</gene>
<keyword evidence="5" id="KW-1185">Reference proteome</keyword>
<reference evidence="4 5" key="1">
    <citation type="submission" date="2016-11" db="EMBL/GenBank/DDBJ databases">
        <authorList>
            <person name="Jaros S."/>
            <person name="Januszkiewicz K."/>
            <person name="Wedrychowicz H."/>
        </authorList>
    </citation>
    <scope>NUCLEOTIDE SEQUENCE [LARGE SCALE GENOMIC DNA]</scope>
    <source>
        <strain evidence="4 5">IBRC-M 10683</strain>
    </source>
</reference>
<keyword evidence="2" id="KW-0812">Transmembrane</keyword>
<evidence type="ECO:0000313" key="4">
    <source>
        <dbReference type="EMBL" id="SHF54051.1"/>
    </source>
</evidence>
<feature type="transmembrane region" description="Helical" evidence="2">
    <location>
        <begin position="5"/>
        <end position="23"/>
    </location>
</feature>
<dbReference type="OrthoDB" id="25753at2"/>
<dbReference type="STRING" id="930117.SAMN05216225_1001245"/>
<evidence type="ECO:0000313" key="5">
    <source>
        <dbReference type="Proteomes" id="UP000183988"/>
    </source>
</evidence>
<dbReference type="InterPro" id="IPR036249">
    <property type="entry name" value="Thioredoxin-like_sf"/>
</dbReference>
<feature type="domain" description="Thioredoxin" evidence="3">
    <location>
        <begin position="49"/>
        <end position="189"/>
    </location>
</feature>
<dbReference type="EMBL" id="FQVW01000001">
    <property type="protein sequence ID" value="SHF54051.1"/>
    <property type="molecule type" value="Genomic_DNA"/>
</dbReference>
<dbReference type="PANTHER" id="PTHR42852:SF1">
    <property type="entry name" value="THIOREDOXIN-LIKE PROTEIN YNEN"/>
    <property type="match status" value="1"/>
</dbReference>
<dbReference type="CDD" id="cd02966">
    <property type="entry name" value="TlpA_like_family"/>
    <property type="match status" value="1"/>
</dbReference>
<dbReference type="InterPro" id="IPR050553">
    <property type="entry name" value="Thioredoxin_ResA/DsbE_sf"/>
</dbReference>
<keyword evidence="2" id="KW-0472">Membrane</keyword>
<dbReference type="SUPFAM" id="SSF52833">
    <property type="entry name" value="Thioredoxin-like"/>
    <property type="match status" value="1"/>
</dbReference>
<dbReference type="PROSITE" id="PS00194">
    <property type="entry name" value="THIOREDOXIN_1"/>
    <property type="match status" value="1"/>
</dbReference>
<dbReference type="AlphaFoldDB" id="A0A1M5CHA2"/>
<accession>A0A1M5CHA2</accession>
<protein>
    <submittedName>
        <fullName evidence="4">Peroxiredoxin</fullName>
    </submittedName>
</protein>
<evidence type="ECO:0000256" key="2">
    <source>
        <dbReference type="SAM" id="Phobius"/>
    </source>
</evidence>
<dbReference type="InterPro" id="IPR013766">
    <property type="entry name" value="Thioredoxin_domain"/>
</dbReference>
<keyword evidence="2" id="KW-1133">Transmembrane helix</keyword>
<evidence type="ECO:0000259" key="3">
    <source>
        <dbReference type="PROSITE" id="PS51352"/>
    </source>
</evidence>
<dbReference type="Proteomes" id="UP000183988">
    <property type="component" value="Unassembled WGS sequence"/>
</dbReference>
<organism evidence="4 5">
    <name type="scientific">Ornithinibacillus halophilus</name>
    <dbReference type="NCBI Taxonomy" id="930117"/>
    <lineage>
        <taxon>Bacteria</taxon>
        <taxon>Bacillati</taxon>
        <taxon>Bacillota</taxon>
        <taxon>Bacilli</taxon>
        <taxon>Bacillales</taxon>
        <taxon>Bacillaceae</taxon>
        <taxon>Ornithinibacillus</taxon>
    </lineage>
</organism>
<dbReference type="GO" id="GO:0016491">
    <property type="term" value="F:oxidoreductase activity"/>
    <property type="evidence" value="ECO:0007669"/>
    <property type="project" value="InterPro"/>
</dbReference>
<evidence type="ECO:0000256" key="1">
    <source>
        <dbReference type="ARBA" id="ARBA00023157"/>
    </source>
</evidence>
<dbReference type="Gene3D" id="3.40.30.10">
    <property type="entry name" value="Glutaredoxin"/>
    <property type="match status" value="1"/>
</dbReference>
<dbReference type="RefSeq" id="WP_072887132.1">
    <property type="nucleotide sequence ID" value="NZ_FQVW01000001.1"/>
</dbReference>
<dbReference type="PROSITE" id="PS51352">
    <property type="entry name" value="THIOREDOXIN_2"/>
    <property type="match status" value="1"/>
</dbReference>
<dbReference type="InterPro" id="IPR000866">
    <property type="entry name" value="AhpC/TSA"/>
</dbReference>
<sequence length="189" mass="21323">MIKQVIGIAIIAVLGIILIVNITQQNSSNENENLVNSEDTLVSPEALGIKVGETAPDFELTTLEGENVKLSDFHGKKVFLNFWATWCPPCKKEMPEMQEFHEEYSDEVVIIALNATDSEKNEGVVADFIEEYDYTFPVLLDPEMKVVDEYMAISLPTTYFIGTDGVIQQQTKIGPMTYEFMESMMHELN</sequence>
<dbReference type="GO" id="GO:0016209">
    <property type="term" value="F:antioxidant activity"/>
    <property type="evidence" value="ECO:0007669"/>
    <property type="project" value="InterPro"/>
</dbReference>
<proteinExistence type="predicted"/>